<dbReference type="InterPro" id="IPR019480">
    <property type="entry name" value="Dihydroorotate_DH_Fe-S-bd"/>
</dbReference>
<evidence type="ECO:0000256" key="14">
    <source>
        <dbReference type="ARBA" id="ARBA00082223"/>
    </source>
</evidence>
<dbReference type="RefSeq" id="WP_188495348.1">
    <property type="nucleotide sequence ID" value="NZ_BMFV01000001.1"/>
</dbReference>
<keyword evidence="7 15" id="KW-0479">Metal-binding</keyword>
<comment type="subunit">
    <text evidence="3 15">Heterotetramer of 2 PyrK and 2 PyrD type B subunits.</text>
</comment>
<feature type="domain" description="FAD-binding FR-type" evidence="18">
    <location>
        <begin position="2"/>
        <end position="102"/>
    </location>
</feature>
<dbReference type="PROSITE" id="PS51384">
    <property type="entry name" value="FAD_FR"/>
    <property type="match status" value="1"/>
</dbReference>
<feature type="binding site" evidence="15 17">
    <location>
        <position position="229"/>
    </location>
    <ligand>
        <name>[2Fe-2S] cluster</name>
        <dbReference type="ChEBI" id="CHEBI:190135"/>
    </ligand>
</feature>
<evidence type="ECO:0000256" key="1">
    <source>
        <dbReference type="ARBA" id="ARBA00004715"/>
    </source>
</evidence>
<dbReference type="Gene3D" id="2.40.30.10">
    <property type="entry name" value="Translation factors"/>
    <property type="match status" value="1"/>
</dbReference>
<keyword evidence="8 15" id="KW-0274">FAD</keyword>
<dbReference type="Pfam" id="PF10418">
    <property type="entry name" value="DHODB_Fe-S_bind"/>
    <property type="match status" value="1"/>
</dbReference>
<sequence>MKQVEKMTIIKHRCIAENIYELTLQGELVQSIEEPGQFVHLRVDNGYETLIRRPISLANVNKKAKECTLIYRVEGEGTTRLSLKCVGDRVDVLGPLGHGFPLAAASSGGRALLVGGGVGVPPLYYLSKALKQRGIQVTHVLGFASSAVAFYEEEFRALGPTYLASVDGSIGSQGFVTDVIRKENLAADVIYACGPTPMLKALEVSCPDQPLYLSLEERMACGIGACMACVCHTQTDPEGSSYKKICKDGPVFKAGEVVLG</sequence>
<keyword evidence="10 15" id="KW-0249">Electron transport</keyword>
<dbReference type="Pfam" id="PF00175">
    <property type="entry name" value="NAD_binding_1"/>
    <property type="match status" value="1"/>
</dbReference>
<feature type="binding site" evidence="15 16">
    <location>
        <begin position="70"/>
        <end position="72"/>
    </location>
    <ligand>
        <name>FAD</name>
        <dbReference type="ChEBI" id="CHEBI:57692"/>
    </ligand>
</feature>
<keyword evidence="12 15" id="KW-0411">Iron-sulfur</keyword>
<feature type="binding site" evidence="15 17">
    <location>
        <position position="226"/>
    </location>
    <ligand>
        <name>[2Fe-2S] cluster</name>
        <dbReference type="ChEBI" id="CHEBI:190135"/>
    </ligand>
</feature>
<name>A0A8J3EKH1_9BACL</name>
<keyword evidence="9 15" id="KW-0665">Pyrimidine biosynthesis</keyword>
<dbReference type="AlphaFoldDB" id="A0A8J3EKH1"/>
<protein>
    <recommendedName>
        <fullName evidence="13 15">Dihydroorotate dehydrogenase B (NAD(+)), electron transfer subunit</fullName>
    </recommendedName>
    <alternativeName>
        <fullName evidence="14 15">Dihydroorotate oxidase B, electron transfer subunit</fullName>
    </alternativeName>
</protein>
<dbReference type="InterPro" id="IPR039261">
    <property type="entry name" value="FNR_nucleotide-bd"/>
</dbReference>
<dbReference type="GO" id="GO:0016491">
    <property type="term" value="F:oxidoreductase activity"/>
    <property type="evidence" value="ECO:0007669"/>
    <property type="project" value="InterPro"/>
</dbReference>
<evidence type="ECO:0000256" key="12">
    <source>
        <dbReference type="ARBA" id="ARBA00023014"/>
    </source>
</evidence>
<evidence type="ECO:0000313" key="20">
    <source>
        <dbReference type="Proteomes" id="UP000656813"/>
    </source>
</evidence>
<evidence type="ECO:0000256" key="5">
    <source>
        <dbReference type="ARBA" id="ARBA00022630"/>
    </source>
</evidence>
<comment type="cofactor">
    <cofactor evidence="15">
        <name>[2Fe-2S] cluster</name>
        <dbReference type="ChEBI" id="CHEBI:190135"/>
    </cofactor>
    <text evidence="15">Binds 1 [2Fe-2S] cluster per subunit.</text>
</comment>
<evidence type="ECO:0000256" key="11">
    <source>
        <dbReference type="ARBA" id="ARBA00023004"/>
    </source>
</evidence>
<feature type="binding site" evidence="15 16">
    <location>
        <begin position="77"/>
        <end position="78"/>
    </location>
    <ligand>
        <name>FAD</name>
        <dbReference type="ChEBI" id="CHEBI:57692"/>
    </ligand>
</feature>
<comment type="function">
    <text evidence="15">Responsible for channeling the electrons from the oxidation of dihydroorotate from the FMN redox center in the PyrD type B subunit to the ultimate electron acceptor NAD(+).</text>
</comment>
<dbReference type="Gene3D" id="2.10.240.10">
    <property type="entry name" value="Dihydroorotate dehydrogenase, electron transfer subunit"/>
    <property type="match status" value="1"/>
</dbReference>
<comment type="caution">
    <text evidence="19">The sequence shown here is derived from an EMBL/GenBank/DDBJ whole genome shotgun (WGS) entry which is preliminary data.</text>
</comment>
<evidence type="ECO:0000256" key="9">
    <source>
        <dbReference type="ARBA" id="ARBA00022975"/>
    </source>
</evidence>
<dbReference type="SUPFAM" id="SSF63380">
    <property type="entry name" value="Riboflavin synthase domain-like"/>
    <property type="match status" value="1"/>
</dbReference>
<dbReference type="InterPro" id="IPR023455">
    <property type="entry name" value="Dihydroorotate_DHASE_ETsu"/>
</dbReference>
<keyword evidence="6 15" id="KW-0001">2Fe-2S</keyword>
<reference evidence="19" key="2">
    <citation type="submission" date="2020-09" db="EMBL/GenBank/DDBJ databases">
        <authorList>
            <person name="Sun Q."/>
            <person name="Zhou Y."/>
        </authorList>
    </citation>
    <scope>NUCLEOTIDE SEQUENCE</scope>
    <source>
        <strain evidence="19">CGMCC 1.12777</strain>
    </source>
</reference>
<dbReference type="UniPathway" id="UPA00070">
    <property type="reaction ID" value="UER00945"/>
</dbReference>
<evidence type="ECO:0000256" key="2">
    <source>
        <dbReference type="ARBA" id="ARBA00006422"/>
    </source>
</evidence>
<keyword evidence="20" id="KW-1185">Reference proteome</keyword>
<evidence type="ECO:0000256" key="10">
    <source>
        <dbReference type="ARBA" id="ARBA00022982"/>
    </source>
</evidence>
<keyword evidence="11 15" id="KW-0408">Iron</keyword>
<evidence type="ECO:0000256" key="8">
    <source>
        <dbReference type="ARBA" id="ARBA00022827"/>
    </source>
</evidence>
<dbReference type="GO" id="GO:0046872">
    <property type="term" value="F:metal ion binding"/>
    <property type="evidence" value="ECO:0007669"/>
    <property type="project" value="UniProtKB-KW"/>
</dbReference>
<dbReference type="EMBL" id="BMFV01000001">
    <property type="protein sequence ID" value="GGH74656.1"/>
    <property type="molecule type" value="Genomic_DNA"/>
</dbReference>
<dbReference type="InterPro" id="IPR037117">
    <property type="entry name" value="Dihydroorotate_DH_ele_sf"/>
</dbReference>
<evidence type="ECO:0000256" key="6">
    <source>
        <dbReference type="ARBA" id="ARBA00022714"/>
    </source>
</evidence>
<dbReference type="CDD" id="cd06218">
    <property type="entry name" value="DHOD_e_trans"/>
    <property type="match status" value="1"/>
</dbReference>
<keyword evidence="5 15" id="KW-0285">Flavoprotein</keyword>
<evidence type="ECO:0000259" key="18">
    <source>
        <dbReference type="PROSITE" id="PS51384"/>
    </source>
</evidence>
<dbReference type="FunFam" id="2.10.240.10:FF:000001">
    <property type="entry name" value="Dihydroorotate dehydrogenase B (NAD(+)), electron transfer subunit"/>
    <property type="match status" value="1"/>
</dbReference>
<dbReference type="HAMAP" id="MF_01211">
    <property type="entry name" value="DHODB_Fe_S_bind"/>
    <property type="match status" value="1"/>
</dbReference>
<evidence type="ECO:0000256" key="7">
    <source>
        <dbReference type="ARBA" id="ARBA00022723"/>
    </source>
</evidence>
<evidence type="ECO:0000256" key="17">
    <source>
        <dbReference type="PIRSR" id="PIRSR006816-2"/>
    </source>
</evidence>
<dbReference type="SUPFAM" id="SSF52343">
    <property type="entry name" value="Ferredoxin reductase-like, C-terminal NADP-linked domain"/>
    <property type="match status" value="1"/>
</dbReference>
<dbReference type="InterPro" id="IPR017938">
    <property type="entry name" value="Riboflavin_synthase-like_b-brl"/>
</dbReference>
<dbReference type="InterPro" id="IPR017927">
    <property type="entry name" value="FAD-bd_FR_type"/>
</dbReference>
<feature type="binding site" evidence="15 16">
    <location>
        <begin position="53"/>
        <end position="56"/>
    </location>
    <ligand>
        <name>FAD</name>
        <dbReference type="ChEBI" id="CHEBI:57692"/>
    </ligand>
</feature>
<feature type="binding site" evidence="15 17">
    <location>
        <position position="246"/>
    </location>
    <ligand>
        <name>[2Fe-2S] cluster</name>
        <dbReference type="ChEBI" id="CHEBI:190135"/>
    </ligand>
</feature>
<proteinExistence type="inferred from homology"/>
<keyword evidence="4 15" id="KW-0813">Transport</keyword>
<dbReference type="Gene3D" id="3.40.50.80">
    <property type="entry name" value="Nucleotide-binding domain of ferredoxin-NADP reductase (FNR) module"/>
    <property type="match status" value="1"/>
</dbReference>
<dbReference type="InterPro" id="IPR012165">
    <property type="entry name" value="Cyt_c3_hydrogenase_gsu"/>
</dbReference>
<dbReference type="InterPro" id="IPR001433">
    <property type="entry name" value="OxRdtase_FAD/NAD-bd"/>
</dbReference>
<comment type="cofactor">
    <cofactor evidence="15 16">
        <name>FAD</name>
        <dbReference type="ChEBI" id="CHEBI:57692"/>
    </cofactor>
    <text evidence="15 16">Binds 1 FAD per subunit.</text>
</comment>
<gene>
    <name evidence="15 19" type="primary">pyrK</name>
    <name evidence="19" type="ORF">GCM10007096_03120</name>
</gene>
<dbReference type="InterPro" id="IPR050353">
    <property type="entry name" value="PyrK_electron_transfer"/>
</dbReference>
<reference evidence="19" key="1">
    <citation type="journal article" date="2014" name="Int. J. Syst. Evol. Microbiol.">
        <title>Complete genome sequence of Corynebacterium casei LMG S-19264T (=DSM 44701T), isolated from a smear-ripened cheese.</title>
        <authorList>
            <consortium name="US DOE Joint Genome Institute (JGI-PGF)"/>
            <person name="Walter F."/>
            <person name="Albersmeier A."/>
            <person name="Kalinowski J."/>
            <person name="Ruckert C."/>
        </authorList>
    </citation>
    <scope>NUCLEOTIDE SEQUENCE</scope>
    <source>
        <strain evidence="19">CGMCC 1.12777</strain>
    </source>
</reference>
<dbReference type="GO" id="GO:0009055">
    <property type="term" value="F:electron transfer activity"/>
    <property type="evidence" value="ECO:0007669"/>
    <property type="project" value="UniProtKB-UniRule"/>
</dbReference>
<dbReference type="PIRSF" id="PIRSF006816">
    <property type="entry name" value="Cyc3_hyd_g"/>
    <property type="match status" value="1"/>
</dbReference>
<evidence type="ECO:0000256" key="15">
    <source>
        <dbReference type="HAMAP-Rule" id="MF_01211"/>
    </source>
</evidence>
<evidence type="ECO:0000313" key="19">
    <source>
        <dbReference type="EMBL" id="GGH74656.1"/>
    </source>
</evidence>
<dbReference type="Proteomes" id="UP000656813">
    <property type="component" value="Unassembled WGS sequence"/>
</dbReference>
<dbReference type="PANTHER" id="PTHR43513:SF3">
    <property type="entry name" value="DIHYDROOROTATE DEHYDROGENASE B (NAD(+)), ELECTRON TRANSFER SUBUNIT-RELATED"/>
    <property type="match status" value="1"/>
</dbReference>
<feature type="binding site" evidence="15 17">
    <location>
        <position position="221"/>
    </location>
    <ligand>
        <name>[2Fe-2S] cluster</name>
        <dbReference type="ChEBI" id="CHEBI:190135"/>
    </ligand>
</feature>
<comment type="cofactor">
    <cofactor evidence="17">
        <name>[2Fe-2S] cluster</name>
        <dbReference type="ChEBI" id="CHEBI:190135"/>
    </cofactor>
    <text evidence="17">Binds 1 [2Fe-2S] cluster per subunit.</text>
</comment>
<dbReference type="GO" id="GO:0044205">
    <property type="term" value="P:'de novo' UMP biosynthetic process"/>
    <property type="evidence" value="ECO:0007669"/>
    <property type="project" value="UniProtKB-UniRule"/>
</dbReference>
<dbReference type="NCBIfam" id="NF000799">
    <property type="entry name" value="PRK00054.1-4"/>
    <property type="match status" value="1"/>
</dbReference>
<accession>A0A8J3EKH1</accession>
<dbReference type="GO" id="GO:0050660">
    <property type="term" value="F:flavin adenine dinucleotide binding"/>
    <property type="evidence" value="ECO:0007669"/>
    <property type="project" value="InterPro"/>
</dbReference>
<comment type="similarity">
    <text evidence="2 15">Belongs to the PyrK family.</text>
</comment>
<dbReference type="PANTHER" id="PTHR43513">
    <property type="entry name" value="DIHYDROOROTATE DEHYDROGENASE B (NAD(+)), ELECTRON TRANSFER SUBUNIT"/>
    <property type="match status" value="1"/>
</dbReference>
<comment type="pathway">
    <text evidence="1 15">Pyrimidine metabolism; UMP biosynthesis via de novo pathway; orotate from (S)-dihydroorotate (NAD(+) route): step 1/1.</text>
</comment>
<evidence type="ECO:0000256" key="16">
    <source>
        <dbReference type="PIRSR" id="PIRSR006816-1"/>
    </source>
</evidence>
<evidence type="ECO:0000256" key="3">
    <source>
        <dbReference type="ARBA" id="ARBA00011669"/>
    </source>
</evidence>
<evidence type="ECO:0000256" key="4">
    <source>
        <dbReference type="ARBA" id="ARBA00022448"/>
    </source>
</evidence>
<dbReference type="GO" id="GO:0051537">
    <property type="term" value="F:2 iron, 2 sulfur cluster binding"/>
    <property type="evidence" value="ECO:0007669"/>
    <property type="project" value="UniProtKB-KW"/>
</dbReference>
<organism evidence="19 20">
    <name type="scientific">Pullulanibacillus pueri</name>
    <dbReference type="NCBI Taxonomy" id="1437324"/>
    <lineage>
        <taxon>Bacteria</taxon>
        <taxon>Bacillati</taxon>
        <taxon>Bacillota</taxon>
        <taxon>Bacilli</taxon>
        <taxon>Bacillales</taxon>
        <taxon>Sporolactobacillaceae</taxon>
        <taxon>Pullulanibacillus</taxon>
    </lineage>
</organism>
<evidence type="ECO:0000256" key="13">
    <source>
        <dbReference type="ARBA" id="ARBA00069792"/>
    </source>
</evidence>